<evidence type="ECO:0000256" key="1">
    <source>
        <dbReference type="ARBA" id="ARBA00004141"/>
    </source>
</evidence>
<dbReference type="Proteomes" id="UP000006701">
    <property type="component" value="Unassembled WGS sequence"/>
</dbReference>
<feature type="transmembrane region" description="Helical" evidence="7">
    <location>
        <begin position="165"/>
        <end position="188"/>
    </location>
</feature>
<evidence type="ECO:0000256" key="7">
    <source>
        <dbReference type="SAM" id="Phobius"/>
    </source>
</evidence>
<feature type="compositionally biased region" description="Polar residues" evidence="6">
    <location>
        <begin position="314"/>
        <end position="343"/>
    </location>
</feature>
<keyword evidence="2 7" id="KW-0812">Transmembrane</keyword>
<feature type="transmembrane region" description="Helical" evidence="7">
    <location>
        <begin position="44"/>
        <end position="68"/>
    </location>
</feature>
<keyword evidence="4 7" id="KW-0472">Membrane</keyword>
<dbReference type="InterPro" id="IPR049326">
    <property type="entry name" value="Rhodopsin_dom_fungi"/>
</dbReference>
<dbReference type="GO" id="GO:0016020">
    <property type="term" value="C:membrane"/>
    <property type="evidence" value="ECO:0007669"/>
    <property type="project" value="UniProtKB-SubCell"/>
</dbReference>
<dbReference type="RefSeq" id="XP_001268027.1">
    <property type="nucleotide sequence ID" value="XM_001268026.1"/>
</dbReference>
<dbReference type="eggNOG" id="ENOG502S025">
    <property type="taxonomic scope" value="Eukaryota"/>
</dbReference>
<keyword evidence="10" id="KW-1185">Reference proteome</keyword>
<dbReference type="Pfam" id="PF20684">
    <property type="entry name" value="Fung_rhodopsin"/>
    <property type="match status" value="1"/>
</dbReference>
<comment type="similarity">
    <text evidence="5">Belongs to the SAT4 family.</text>
</comment>
<reference evidence="9 10" key="1">
    <citation type="journal article" date="2008" name="PLoS Genet.">
        <title>Genomic islands in the pathogenic filamentous fungus Aspergillus fumigatus.</title>
        <authorList>
            <person name="Fedorova N.D."/>
            <person name="Khaldi N."/>
            <person name="Joardar V.S."/>
            <person name="Maiti R."/>
            <person name="Amedeo P."/>
            <person name="Anderson M.J."/>
            <person name="Crabtree J."/>
            <person name="Silva J.C."/>
            <person name="Badger J.H."/>
            <person name="Albarraq A."/>
            <person name="Angiuoli S."/>
            <person name="Bussey H."/>
            <person name="Bowyer P."/>
            <person name="Cotty P.J."/>
            <person name="Dyer P.S."/>
            <person name="Egan A."/>
            <person name="Galens K."/>
            <person name="Fraser-Liggett C.M."/>
            <person name="Haas B.J."/>
            <person name="Inman J.M."/>
            <person name="Kent R."/>
            <person name="Lemieux S."/>
            <person name="Malavazi I."/>
            <person name="Orvis J."/>
            <person name="Roemer T."/>
            <person name="Ronning C.M."/>
            <person name="Sundaram J.P."/>
            <person name="Sutton G."/>
            <person name="Turner G."/>
            <person name="Venter J.C."/>
            <person name="White O.R."/>
            <person name="Whitty B.R."/>
            <person name="Youngman P."/>
            <person name="Wolfe K.H."/>
            <person name="Goldman G.H."/>
            <person name="Wortman J.R."/>
            <person name="Jiang B."/>
            <person name="Denning D.W."/>
            <person name="Nierman W.C."/>
        </authorList>
    </citation>
    <scope>NUCLEOTIDE SEQUENCE [LARGE SCALE GENOMIC DNA]</scope>
    <source>
        <strain evidence="10">ATCC 1007 / CBS 513.65 / DSM 816 / NCTC 3887 / NRRL 1</strain>
    </source>
</reference>
<dbReference type="InterPro" id="IPR052337">
    <property type="entry name" value="SAT4-like"/>
</dbReference>
<feature type="transmembrane region" description="Helical" evidence="7">
    <location>
        <begin position="200"/>
        <end position="220"/>
    </location>
</feature>
<feature type="transmembrane region" description="Helical" evidence="7">
    <location>
        <begin position="120"/>
        <end position="153"/>
    </location>
</feature>
<comment type="subcellular location">
    <subcellularLocation>
        <location evidence="1">Membrane</location>
        <topology evidence="1">Multi-pass membrane protein</topology>
    </subcellularLocation>
</comment>
<feature type="compositionally biased region" description="Basic and acidic residues" evidence="6">
    <location>
        <begin position="346"/>
        <end position="357"/>
    </location>
</feature>
<accession>A1CTG4</accession>
<evidence type="ECO:0000256" key="4">
    <source>
        <dbReference type="ARBA" id="ARBA00023136"/>
    </source>
</evidence>
<evidence type="ECO:0000259" key="8">
    <source>
        <dbReference type="Pfam" id="PF20684"/>
    </source>
</evidence>
<dbReference type="PANTHER" id="PTHR33048:SF132">
    <property type="entry name" value="MEMBRANE PROTEIN, PUTATIVE (AFU_ORTHOLOGUE AFUA_6G07820)-RELATED"/>
    <property type="match status" value="1"/>
</dbReference>
<protein>
    <submittedName>
        <fullName evidence="9">Integral membrane protein, putative</fullName>
    </submittedName>
</protein>
<evidence type="ECO:0000256" key="2">
    <source>
        <dbReference type="ARBA" id="ARBA00022692"/>
    </source>
</evidence>
<feature type="transmembrane region" description="Helical" evidence="7">
    <location>
        <begin position="240"/>
        <end position="263"/>
    </location>
</feature>
<evidence type="ECO:0000313" key="10">
    <source>
        <dbReference type="Proteomes" id="UP000006701"/>
    </source>
</evidence>
<dbReference type="AlphaFoldDB" id="A1CTG4"/>
<name>A1CTG4_ASPCL</name>
<evidence type="ECO:0000313" key="9">
    <source>
        <dbReference type="EMBL" id="EAW06601.1"/>
    </source>
</evidence>
<evidence type="ECO:0000256" key="6">
    <source>
        <dbReference type="SAM" id="MobiDB-lite"/>
    </source>
</evidence>
<feature type="domain" description="Rhodopsin" evidence="8">
    <location>
        <begin position="28"/>
        <end position="264"/>
    </location>
</feature>
<organism evidence="9 10">
    <name type="scientific">Aspergillus clavatus (strain ATCC 1007 / CBS 513.65 / DSM 816 / NCTC 3887 / NRRL 1 / QM 1276 / 107)</name>
    <dbReference type="NCBI Taxonomy" id="344612"/>
    <lineage>
        <taxon>Eukaryota</taxon>
        <taxon>Fungi</taxon>
        <taxon>Dikarya</taxon>
        <taxon>Ascomycota</taxon>
        <taxon>Pezizomycotina</taxon>
        <taxon>Eurotiomycetes</taxon>
        <taxon>Eurotiomycetidae</taxon>
        <taxon>Eurotiales</taxon>
        <taxon>Aspergillaceae</taxon>
        <taxon>Aspergillus</taxon>
        <taxon>Aspergillus subgen. Fumigati</taxon>
    </lineage>
</organism>
<proteinExistence type="inferred from homology"/>
<evidence type="ECO:0000256" key="3">
    <source>
        <dbReference type="ARBA" id="ARBA00022989"/>
    </source>
</evidence>
<sequence length="357" mass="40030">MTFGTARGRQALSFSIAFTILATLFTIIRIYTRAFLVKQMGADDWAILVALALSWAFFGLFVGEVKYLMGEHFADIPTEIFVKQMKCFWVSIPIYQLSLVTTKASLLLQIKRVFSTPRMCFACWCMIGFLAVYGAWVFISAWLTCIPVAKFWYPEIDGYCLNKKALWFSNSGFHIFTDILILILPMPVLHNLQLPRRQKLALMGIFALGAFVLVTSILRLQSLLDISNSSDPTYDNAGAATWSAIECNVAIICACLPGIRAFLSKLLPRFLSSYKSKSNTYSKTPRSRNLRHSNYQYQSSVTATAPPFPMKPLSNLQPSDSQPSSKEAMNKIKVTTTVSQESVSHMPEDASSVRELL</sequence>
<gene>
    <name evidence="9" type="ORF">ACLA_082930</name>
</gene>
<evidence type="ECO:0000256" key="5">
    <source>
        <dbReference type="ARBA" id="ARBA00038359"/>
    </source>
</evidence>
<feature type="transmembrane region" description="Helical" evidence="7">
    <location>
        <begin position="12"/>
        <end position="32"/>
    </location>
</feature>
<dbReference type="OMA" id="DLEYAHC"/>
<dbReference type="VEuPathDB" id="FungiDB:ACLA_082930"/>
<dbReference type="GeneID" id="4700381"/>
<dbReference type="EMBL" id="DS027060">
    <property type="protein sequence ID" value="EAW06601.1"/>
    <property type="molecule type" value="Genomic_DNA"/>
</dbReference>
<dbReference type="KEGG" id="act:ACLA_082930"/>
<dbReference type="OrthoDB" id="444631at2759"/>
<feature type="region of interest" description="Disordered" evidence="6">
    <location>
        <begin position="308"/>
        <end position="357"/>
    </location>
</feature>
<dbReference type="PANTHER" id="PTHR33048">
    <property type="entry name" value="PTH11-LIKE INTEGRAL MEMBRANE PROTEIN (AFU_ORTHOLOGUE AFUA_5G11245)"/>
    <property type="match status" value="1"/>
</dbReference>
<dbReference type="HOGENOM" id="CLU_028200_0_4_1"/>
<keyword evidence="3 7" id="KW-1133">Transmembrane helix</keyword>